<sequence length="79" mass="9071">MDVNVKKIKRIKDVFMVLDAAHKKSAKKKIAEKFNVAEDSVNNRWIYKGEIPEKYIEGTLKIVKAVANTQKNKIEKLIA</sequence>
<dbReference type="RefSeq" id="WP_168239205.1">
    <property type="nucleotide sequence ID" value="NZ_CP050995.1"/>
</dbReference>
<proteinExistence type="predicted"/>
<name>A0ABX6KUC3_CHRGL</name>
<reference evidence="1 2" key="1">
    <citation type="submission" date="2019-09" db="EMBL/GenBank/DDBJ databases">
        <title>FDA dAtabase for Regulatory Grade micrObial Sequences (FDA-ARGOS): Supporting development and validation of Infectious Disease Dx tests.</title>
        <authorList>
            <person name="Sciortino C."/>
            <person name="Tallon L."/>
            <person name="Sadzewicz L."/>
            <person name="Vavikolanu K."/>
            <person name="Mehta A."/>
            <person name="Aluvathingal J."/>
            <person name="Nadendla S."/>
            <person name="Nandy P."/>
            <person name="Geyer C."/>
            <person name="Yan Y."/>
            <person name="Sichtig H."/>
        </authorList>
    </citation>
    <scope>NUCLEOTIDE SEQUENCE [LARGE SCALE GENOMIC DNA]</scope>
    <source>
        <strain evidence="1 2">FDAARGOS_636</strain>
    </source>
</reference>
<dbReference type="Proteomes" id="UP000501570">
    <property type="component" value="Chromosome"/>
</dbReference>
<dbReference type="EMBL" id="CP050995">
    <property type="protein sequence ID" value="QIY92197.1"/>
    <property type="molecule type" value="Genomic_DNA"/>
</dbReference>
<evidence type="ECO:0000313" key="2">
    <source>
        <dbReference type="Proteomes" id="UP000501570"/>
    </source>
</evidence>
<evidence type="ECO:0008006" key="3">
    <source>
        <dbReference type="Google" id="ProtNLM"/>
    </source>
</evidence>
<accession>A0ABX6KUC3</accession>
<evidence type="ECO:0000313" key="1">
    <source>
        <dbReference type="EMBL" id="QIY92197.1"/>
    </source>
</evidence>
<organism evidence="1 2">
    <name type="scientific">Chryseobacterium gallinarum</name>
    <dbReference type="NCBI Taxonomy" id="1324352"/>
    <lineage>
        <taxon>Bacteria</taxon>
        <taxon>Pseudomonadati</taxon>
        <taxon>Bacteroidota</taxon>
        <taxon>Flavobacteriia</taxon>
        <taxon>Flavobacteriales</taxon>
        <taxon>Weeksellaceae</taxon>
        <taxon>Chryseobacterium group</taxon>
        <taxon>Chryseobacterium</taxon>
    </lineage>
</organism>
<protein>
    <recommendedName>
        <fullName evidence="3">XRE family transcriptional regulator</fullName>
    </recommendedName>
</protein>
<keyword evidence="2" id="KW-1185">Reference proteome</keyword>
<gene>
    <name evidence="1" type="ORF">FOB44_16695</name>
</gene>